<dbReference type="InterPro" id="IPR029787">
    <property type="entry name" value="Nucleotide_cyclase"/>
</dbReference>
<protein>
    <submittedName>
        <fullName evidence="3">Diguanylate cyclase with PAS/PAC sensor</fullName>
    </submittedName>
</protein>
<evidence type="ECO:0000259" key="2">
    <source>
        <dbReference type="PROSITE" id="PS50887"/>
    </source>
</evidence>
<dbReference type="HOGENOM" id="CLU_506918_0_0_7"/>
<dbReference type="CDD" id="cd00130">
    <property type="entry name" value="PAS"/>
    <property type="match status" value="1"/>
</dbReference>
<dbReference type="InterPro" id="IPR043128">
    <property type="entry name" value="Rev_trsase/Diguanyl_cyclase"/>
</dbReference>
<dbReference type="EMBL" id="CP001940">
    <property type="protein sequence ID" value="ADH86319.1"/>
    <property type="molecule type" value="Genomic_DNA"/>
</dbReference>
<dbReference type="eggNOG" id="COG2199">
    <property type="taxonomic scope" value="Bacteria"/>
</dbReference>
<dbReference type="Pfam" id="PF00990">
    <property type="entry name" value="GGDEF"/>
    <property type="match status" value="1"/>
</dbReference>
<dbReference type="OrthoDB" id="9759431at2"/>
<dbReference type="Gene3D" id="3.30.70.270">
    <property type="match status" value="1"/>
</dbReference>
<dbReference type="InterPro" id="IPR003018">
    <property type="entry name" value="GAF"/>
</dbReference>
<dbReference type="InterPro" id="IPR013656">
    <property type="entry name" value="PAS_4"/>
</dbReference>
<dbReference type="KEGG" id="dak:DaAHT2_1626"/>
<dbReference type="PROSITE" id="PS50887">
    <property type="entry name" value="GGDEF"/>
    <property type="match status" value="1"/>
</dbReference>
<dbReference type="STRING" id="589865.DaAHT2_1626"/>
<dbReference type="SUPFAM" id="SSF55785">
    <property type="entry name" value="PYP-like sensor domain (PAS domain)"/>
    <property type="match status" value="1"/>
</dbReference>
<dbReference type="InterPro" id="IPR000014">
    <property type="entry name" value="PAS"/>
</dbReference>
<dbReference type="SUPFAM" id="SSF55073">
    <property type="entry name" value="Nucleotide cyclase"/>
    <property type="match status" value="1"/>
</dbReference>
<dbReference type="PANTHER" id="PTHR44757:SF2">
    <property type="entry name" value="BIOFILM ARCHITECTURE MAINTENANCE PROTEIN MBAA"/>
    <property type="match status" value="1"/>
</dbReference>
<dbReference type="CDD" id="cd01949">
    <property type="entry name" value="GGDEF"/>
    <property type="match status" value="1"/>
</dbReference>
<evidence type="ECO:0000259" key="1">
    <source>
        <dbReference type="PROSITE" id="PS50113"/>
    </source>
</evidence>
<dbReference type="InterPro" id="IPR000160">
    <property type="entry name" value="GGDEF_dom"/>
</dbReference>
<dbReference type="Proteomes" id="UP000001508">
    <property type="component" value="Chromosome"/>
</dbReference>
<dbReference type="SMART" id="SM00065">
    <property type="entry name" value="GAF"/>
    <property type="match status" value="1"/>
</dbReference>
<dbReference type="eggNOG" id="COG2203">
    <property type="taxonomic scope" value="Bacteria"/>
</dbReference>
<organism evidence="3 4">
    <name type="scientific">Desulfurivibrio alkaliphilus (strain DSM 19089 / UNIQEM U267 / AHT2)</name>
    <dbReference type="NCBI Taxonomy" id="589865"/>
    <lineage>
        <taxon>Bacteria</taxon>
        <taxon>Pseudomonadati</taxon>
        <taxon>Thermodesulfobacteriota</taxon>
        <taxon>Desulfobulbia</taxon>
        <taxon>Desulfobulbales</taxon>
        <taxon>Desulfobulbaceae</taxon>
        <taxon>Desulfurivibrio</taxon>
    </lineage>
</organism>
<keyword evidence="4" id="KW-1185">Reference proteome</keyword>
<dbReference type="PANTHER" id="PTHR44757">
    <property type="entry name" value="DIGUANYLATE CYCLASE DGCP"/>
    <property type="match status" value="1"/>
</dbReference>
<dbReference type="InParanoid" id="D6Z444"/>
<dbReference type="NCBIfam" id="TIGR00254">
    <property type="entry name" value="GGDEF"/>
    <property type="match status" value="1"/>
</dbReference>
<dbReference type="SMART" id="SM00267">
    <property type="entry name" value="GGDEF"/>
    <property type="match status" value="1"/>
</dbReference>
<dbReference type="Gene3D" id="3.30.450.20">
    <property type="entry name" value="PAS domain"/>
    <property type="match status" value="1"/>
</dbReference>
<feature type="domain" description="PAC" evidence="1">
    <location>
        <begin position="310"/>
        <end position="366"/>
    </location>
</feature>
<proteinExistence type="predicted"/>
<dbReference type="PROSITE" id="PS50113">
    <property type="entry name" value="PAC"/>
    <property type="match status" value="1"/>
</dbReference>
<dbReference type="Gene3D" id="3.30.450.40">
    <property type="match status" value="1"/>
</dbReference>
<dbReference type="Pfam" id="PF13185">
    <property type="entry name" value="GAF_2"/>
    <property type="match status" value="1"/>
</dbReference>
<reference evidence="4" key="1">
    <citation type="submission" date="2010-02" db="EMBL/GenBank/DDBJ databases">
        <title>Complete sequence of Desulfurivibrio alkaliphilus AHT2.</title>
        <authorList>
            <consortium name="US DOE Joint Genome Institute"/>
            <person name="Pitluck S."/>
            <person name="Chertkov O."/>
            <person name="Detter J.C."/>
            <person name="Han C."/>
            <person name="Tapia R."/>
            <person name="Larimer F."/>
            <person name="Land M."/>
            <person name="Hauser L."/>
            <person name="Kyrpides N."/>
            <person name="Mikhailova N."/>
            <person name="Sorokin D.Y."/>
            <person name="Muyzer G."/>
            <person name="Woyke T."/>
        </authorList>
    </citation>
    <scope>NUCLEOTIDE SEQUENCE [LARGE SCALE GENOMIC DNA]</scope>
    <source>
        <strain evidence="4">DSM 19089 / UNIQEM U267 / AHT2</strain>
    </source>
</reference>
<dbReference type="InterPro" id="IPR000700">
    <property type="entry name" value="PAS-assoc_C"/>
</dbReference>
<feature type="domain" description="GGDEF" evidence="2">
    <location>
        <begin position="402"/>
        <end position="536"/>
    </location>
</feature>
<evidence type="ECO:0000313" key="3">
    <source>
        <dbReference type="EMBL" id="ADH86319.1"/>
    </source>
</evidence>
<sequence>MPLESDTTYGQVSRELNRHIVNLLDSLSALSALADLPVAGLDQRELLQQALEALMENQDLERCSIFLLEEESGELINAAGLDWEDLLRGDDTPELAGAPQQRRPPRRFRLGEGIIGQAAAAGELVECRSTATDPRFKQAPQTGAPEPDGSLLCLPIRSEEGILGVLNVFYPAPNYFTLWHQRLLRLFCTMLGRLLSNRELFDEMEMLVERRTRALQEANTGLQNEVQRRQQAEEELAGQHAFLQTVIDGCAEPIMVIAKDHRVLWMNRAARTITEDGRGQEFCYQVSHRRDTPCRPDDEHPCPLQMVLNTGEATRVVHEYCNAAGDPRAMEVLATPFLDAEDRLAGIIESGRDITERVLTESNLRRQQEELHAKAYYDPLTGLPNRQLFNLRLHHLTRRHEGEAALLFIDLDGFKAINDRHGHLFADQLLRVVGKRLRQAVRQKDMVARFAGDEFVVLLESLHNGPGDAEKVAEKLLAAMARPMNLEEQEVQIGASIGLALFPTDAADPEQLLEKADAAMFAAKKAGKHTWRHCSAS</sequence>
<dbReference type="InterPro" id="IPR029016">
    <property type="entry name" value="GAF-like_dom_sf"/>
</dbReference>
<evidence type="ECO:0000313" key="4">
    <source>
        <dbReference type="Proteomes" id="UP000001508"/>
    </source>
</evidence>
<dbReference type="InterPro" id="IPR035965">
    <property type="entry name" value="PAS-like_dom_sf"/>
</dbReference>
<dbReference type="SUPFAM" id="SSF55781">
    <property type="entry name" value="GAF domain-like"/>
    <property type="match status" value="1"/>
</dbReference>
<dbReference type="InterPro" id="IPR052155">
    <property type="entry name" value="Biofilm_reg_signaling"/>
</dbReference>
<dbReference type="AlphaFoldDB" id="D6Z444"/>
<name>D6Z444_DESAT</name>
<gene>
    <name evidence="3" type="ordered locus">DaAHT2_1626</name>
</gene>
<dbReference type="Pfam" id="PF08448">
    <property type="entry name" value="PAS_4"/>
    <property type="match status" value="1"/>
</dbReference>
<accession>D6Z444</accession>